<dbReference type="Proteomes" id="UP001178507">
    <property type="component" value="Unassembled WGS sequence"/>
</dbReference>
<organism evidence="1 2">
    <name type="scientific">Effrenium voratum</name>
    <dbReference type="NCBI Taxonomy" id="2562239"/>
    <lineage>
        <taxon>Eukaryota</taxon>
        <taxon>Sar</taxon>
        <taxon>Alveolata</taxon>
        <taxon>Dinophyceae</taxon>
        <taxon>Suessiales</taxon>
        <taxon>Symbiodiniaceae</taxon>
        <taxon>Effrenium</taxon>
    </lineage>
</organism>
<evidence type="ECO:0000313" key="2">
    <source>
        <dbReference type="Proteomes" id="UP001178507"/>
    </source>
</evidence>
<dbReference type="AlphaFoldDB" id="A0AA36MMP8"/>
<evidence type="ECO:0000313" key="1">
    <source>
        <dbReference type="EMBL" id="CAJ1372797.1"/>
    </source>
</evidence>
<comment type="caution">
    <text evidence="1">The sequence shown here is derived from an EMBL/GenBank/DDBJ whole genome shotgun (WGS) entry which is preliminary data.</text>
</comment>
<keyword evidence="2" id="KW-1185">Reference proteome</keyword>
<reference evidence="1" key="1">
    <citation type="submission" date="2023-08" db="EMBL/GenBank/DDBJ databases">
        <authorList>
            <person name="Chen Y."/>
            <person name="Shah S."/>
            <person name="Dougan E. K."/>
            <person name="Thang M."/>
            <person name="Chan C."/>
        </authorList>
    </citation>
    <scope>NUCLEOTIDE SEQUENCE</scope>
</reference>
<protein>
    <submittedName>
        <fullName evidence="1">Uncharacterized protein</fullName>
    </submittedName>
</protein>
<accession>A0AA36MMP8</accession>
<name>A0AA36MMP8_9DINO</name>
<gene>
    <name evidence="1" type="ORF">EVOR1521_LOCUS2793</name>
</gene>
<dbReference type="EMBL" id="CAUJNA010000157">
    <property type="protein sequence ID" value="CAJ1372797.1"/>
    <property type="molecule type" value="Genomic_DNA"/>
</dbReference>
<proteinExistence type="predicted"/>
<sequence>MVRYRLQLCPLAGRLQRQPWLLCLCIPLVALSLLLLADVSGMSAPYFQPEPEAEVHVPVSPIIAQGRPEKQQPLTEAPTPKCQAGSAFQTKLEDFQSLRAAQTADLVSPWPGNVPEATLQMISQGVKRKVAASIAVHPPKYYALVMFLAEWLRCPAAFEALSIYVVFQFKQDLKLFREAVACIIPGTPEVWVPIIASEPKKGWMKNVGLGNQYTAAFKKYYGLAAIMDLGQEEYGLMLDAEISLFDLHAKASSGSACSSTGAWSRLLPRIQSVEQKKVWPGARVSSTLTQYNFGTFTKSGKDYDLHLLRENARFVNFGTDVTDRTCKPDTCKKILHQLKHVIWTWWTDLPWVRLDVAKRMMAHLAKTNMEEVTSWRQVAQRLFFPRFEYVLYQMWTMLYDGWDIRDVTNITKEAKWGSYLEDPQHGSRLAELRPMWASAETVLREEEGKIASFSEEEPPVLIFHVDHEGLRYSFGGQEYKELWEQLLLELLTLHKRVDYNAENIH</sequence>